<dbReference type="Proteomes" id="UP001224083">
    <property type="component" value="Unassembled WGS sequence"/>
</dbReference>
<dbReference type="EMBL" id="JAQAHH010000009">
    <property type="protein sequence ID" value="MDP9501234.1"/>
    <property type="molecule type" value="Genomic_DNA"/>
</dbReference>
<evidence type="ECO:0000313" key="3">
    <source>
        <dbReference type="Proteomes" id="UP001224083"/>
    </source>
</evidence>
<keyword evidence="3" id="KW-1185">Reference proteome</keyword>
<sequence>MKKAIAMSLLMLSVVMSVHAKTNNADVKKEEKRAQPIAGFRLFDLSTKVPQLIEGNQFSRAIPHQLCIFVENVEVKEQNLLAEYFVAPAPMRMQAENAETRTTEDGTGNLIIFKLPKADIAGGTITQCWQFSKNHPVGTYQLELQFNDIVFKGLAFQILK</sequence>
<keyword evidence="1" id="KW-0732">Signal</keyword>
<feature type="signal peptide" evidence="1">
    <location>
        <begin position="1"/>
        <end position="20"/>
    </location>
</feature>
<proteinExistence type="predicted"/>
<evidence type="ECO:0000313" key="2">
    <source>
        <dbReference type="EMBL" id="MDP9501234.1"/>
    </source>
</evidence>
<reference evidence="2 3" key="1">
    <citation type="submission" date="2022-12" db="EMBL/GenBank/DDBJ databases">
        <title>Genome sequence of Pasteurellaceae Bisgaard Taxon 45.</title>
        <authorList>
            <person name="Foggin C."/>
            <person name="Rosen L.E."/>
            <person name="Henton M."/>
            <person name="Buys A."/>
            <person name="Floyd T."/>
            <person name="Turner A.D."/>
            <person name="Tarbin J."/>
            <person name="Lloyd A.S."/>
            <person name="Chaitezvi C."/>
            <person name="Ellis R.J."/>
            <person name="Roberts H.C."/>
            <person name="Dastjerdi A."/>
            <person name="Nunez A."/>
            <person name="Van Vliet A.H."/>
            <person name="Steinbach F."/>
        </authorList>
    </citation>
    <scope>NUCLEOTIDE SEQUENCE [LARGE SCALE GENOMIC DNA]</scope>
    <source>
        <strain evidence="2 3">VF20HR</strain>
    </source>
</reference>
<accession>A0ABT9KGR0</accession>
<gene>
    <name evidence="2" type="ORF">O7M46_09725</name>
</gene>
<protein>
    <submittedName>
        <fullName evidence="2">Uncharacterized protein</fullName>
    </submittedName>
</protein>
<evidence type="ECO:0000256" key="1">
    <source>
        <dbReference type="SAM" id="SignalP"/>
    </source>
</evidence>
<feature type="chain" id="PRO_5045842102" evidence="1">
    <location>
        <begin position="21"/>
        <end position="160"/>
    </location>
</feature>
<name>A0ABT9KGR0_9PAST</name>
<organism evidence="2 3">
    <name type="scientific">Bisgaard Taxon 45</name>
    <dbReference type="NCBI Taxonomy" id="304289"/>
    <lineage>
        <taxon>Bacteria</taxon>
        <taxon>Pseudomonadati</taxon>
        <taxon>Pseudomonadota</taxon>
        <taxon>Gammaproteobacteria</taxon>
        <taxon>Pasteurellales</taxon>
        <taxon>Pasteurellaceae</taxon>
    </lineage>
</organism>
<comment type="caution">
    <text evidence="2">The sequence shown here is derived from an EMBL/GenBank/DDBJ whole genome shotgun (WGS) entry which is preliminary data.</text>
</comment>